<evidence type="ECO:0000313" key="2">
    <source>
        <dbReference type="Proteomes" id="UP001233999"/>
    </source>
</evidence>
<dbReference type="EMBL" id="JASPKZ010006466">
    <property type="protein sequence ID" value="KAJ9587224.1"/>
    <property type="molecule type" value="Genomic_DNA"/>
</dbReference>
<keyword evidence="2" id="KW-1185">Reference proteome</keyword>
<name>A0AAD7ZUQ1_DIPPU</name>
<reference evidence="1" key="1">
    <citation type="journal article" date="2023" name="IScience">
        <title>Live-bearing cockroach genome reveals convergent evolutionary mechanisms linked to viviparity in insects and beyond.</title>
        <authorList>
            <person name="Fouks B."/>
            <person name="Harrison M.C."/>
            <person name="Mikhailova A.A."/>
            <person name="Marchal E."/>
            <person name="English S."/>
            <person name="Carruthers M."/>
            <person name="Jennings E.C."/>
            <person name="Chiamaka E.L."/>
            <person name="Frigard R.A."/>
            <person name="Pippel M."/>
            <person name="Attardo G.M."/>
            <person name="Benoit J.B."/>
            <person name="Bornberg-Bauer E."/>
            <person name="Tobe S.S."/>
        </authorList>
    </citation>
    <scope>NUCLEOTIDE SEQUENCE</scope>
    <source>
        <strain evidence="1">Stay&amp;Tobe</strain>
    </source>
</reference>
<accession>A0AAD7ZUQ1</accession>
<sequence length="93" mass="10933">RYTDVIIRPCHGQYTGFSSSYITLPHNLATYFHLIHCWFKPHYNQILHVKYRTVVTIYIFRSSQASSISCSVRISNSAKIKGFFFFNILICYT</sequence>
<comment type="caution">
    <text evidence="1">The sequence shown here is derived from an EMBL/GenBank/DDBJ whole genome shotgun (WGS) entry which is preliminary data.</text>
</comment>
<dbReference type="Proteomes" id="UP001233999">
    <property type="component" value="Unassembled WGS sequence"/>
</dbReference>
<gene>
    <name evidence="1" type="ORF">L9F63_019248</name>
</gene>
<feature type="non-terminal residue" evidence="1">
    <location>
        <position position="1"/>
    </location>
</feature>
<feature type="non-terminal residue" evidence="1">
    <location>
        <position position="93"/>
    </location>
</feature>
<proteinExistence type="predicted"/>
<dbReference type="AlphaFoldDB" id="A0AAD7ZUQ1"/>
<organism evidence="1 2">
    <name type="scientific">Diploptera punctata</name>
    <name type="common">Pacific beetle cockroach</name>
    <dbReference type="NCBI Taxonomy" id="6984"/>
    <lineage>
        <taxon>Eukaryota</taxon>
        <taxon>Metazoa</taxon>
        <taxon>Ecdysozoa</taxon>
        <taxon>Arthropoda</taxon>
        <taxon>Hexapoda</taxon>
        <taxon>Insecta</taxon>
        <taxon>Pterygota</taxon>
        <taxon>Neoptera</taxon>
        <taxon>Polyneoptera</taxon>
        <taxon>Dictyoptera</taxon>
        <taxon>Blattodea</taxon>
        <taxon>Blaberoidea</taxon>
        <taxon>Blaberidae</taxon>
        <taxon>Diplopterinae</taxon>
        <taxon>Diploptera</taxon>
    </lineage>
</organism>
<evidence type="ECO:0000313" key="1">
    <source>
        <dbReference type="EMBL" id="KAJ9587224.1"/>
    </source>
</evidence>
<reference evidence="1" key="2">
    <citation type="submission" date="2023-05" db="EMBL/GenBank/DDBJ databases">
        <authorList>
            <person name="Fouks B."/>
        </authorList>
    </citation>
    <scope>NUCLEOTIDE SEQUENCE</scope>
    <source>
        <strain evidence="1">Stay&amp;Tobe</strain>
        <tissue evidence="1">Testes</tissue>
    </source>
</reference>
<protein>
    <submittedName>
        <fullName evidence="1">Uncharacterized protein</fullName>
    </submittedName>
</protein>